<evidence type="ECO:0000256" key="4">
    <source>
        <dbReference type="ARBA" id="ARBA00022692"/>
    </source>
</evidence>
<comment type="subcellular location">
    <subcellularLocation>
        <location evidence="1">Endomembrane system</location>
        <topology evidence="1">Multi-pass membrane protein</topology>
    </subcellularLocation>
</comment>
<keyword evidence="4 7" id="KW-0812">Transmembrane</keyword>
<reference evidence="9" key="1">
    <citation type="journal article" date="2019" name="Int. J. Syst. Evol. Microbiol.">
        <title>The Global Catalogue of Microorganisms (GCM) 10K type strain sequencing project: providing services to taxonomists for standard genome sequencing and annotation.</title>
        <authorList>
            <consortium name="The Broad Institute Genomics Platform"/>
            <consortium name="The Broad Institute Genome Sequencing Center for Infectious Disease"/>
            <person name="Wu L."/>
            <person name="Ma J."/>
        </authorList>
    </citation>
    <scope>NUCLEOTIDE SEQUENCE [LARGE SCALE GENOMIC DNA]</scope>
    <source>
        <strain evidence="9">CGMCC 1.9106</strain>
    </source>
</reference>
<keyword evidence="3" id="KW-0813">Transport</keyword>
<proteinExistence type="inferred from homology"/>
<feature type="transmembrane region" description="Helical" evidence="7">
    <location>
        <begin position="31"/>
        <end position="49"/>
    </location>
</feature>
<feature type="transmembrane region" description="Helical" evidence="7">
    <location>
        <begin position="61"/>
        <end position="80"/>
    </location>
</feature>
<keyword evidence="6 7" id="KW-0472">Membrane</keyword>
<dbReference type="PANTHER" id="PTHR43337">
    <property type="entry name" value="XANTHINE/URACIL PERMEASE C887.17-RELATED"/>
    <property type="match status" value="1"/>
</dbReference>
<name>A0ABW2GZI2_9ACTN</name>
<feature type="transmembrane region" description="Helical" evidence="7">
    <location>
        <begin position="213"/>
        <end position="231"/>
    </location>
</feature>
<dbReference type="Pfam" id="PF00860">
    <property type="entry name" value="Xan_ur_permease"/>
    <property type="match status" value="1"/>
</dbReference>
<evidence type="ECO:0000256" key="2">
    <source>
        <dbReference type="ARBA" id="ARBA00005697"/>
    </source>
</evidence>
<evidence type="ECO:0000313" key="8">
    <source>
        <dbReference type="EMBL" id="MFC7243433.1"/>
    </source>
</evidence>
<feature type="transmembrane region" description="Helical" evidence="7">
    <location>
        <begin position="187"/>
        <end position="206"/>
    </location>
</feature>
<keyword evidence="9" id="KW-1185">Reference proteome</keyword>
<organism evidence="8 9">
    <name type="scientific">Catellatospora aurea</name>
    <dbReference type="NCBI Taxonomy" id="1337874"/>
    <lineage>
        <taxon>Bacteria</taxon>
        <taxon>Bacillati</taxon>
        <taxon>Actinomycetota</taxon>
        <taxon>Actinomycetes</taxon>
        <taxon>Micromonosporales</taxon>
        <taxon>Micromonosporaceae</taxon>
        <taxon>Catellatospora</taxon>
    </lineage>
</organism>
<feature type="transmembrane region" description="Helical" evidence="7">
    <location>
        <begin position="273"/>
        <end position="292"/>
    </location>
</feature>
<gene>
    <name evidence="8" type="ORF">ACFQO7_13190</name>
</gene>
<feature type="transmembrane region" description="Helical" evidence="7">
    <location>
        <begin position="387"/>
        <end position="406"/>
    </location>
</feature>
<comment type="caution">
    <text evidence="8">The sequence shown here is derived from an EMBL/GenBank/DDBJ whole genome shotgun (WGS) entry which is preliminary data.</text>
</comment>
<comment type="similarity">
    <text evidence="2">Belongs to the nucleobase:cation symporter-2 (NCS2) (TC 2.A.40) family. Azg-like subfamily.</text>
</comment>
<feature type="transmembrane region" description="Helical" evidence="7">
    <location>
        <begin position="418"/>
        <end position="444"/>
    </location>
</feature>
<evidence type="ECO:0000256" key="3">
    <source>
        <dbReference type="ARBA" id="ARBA00022448"/>
    </source>
</evidence>
<feature type="transmembrane region" description="Helical" evidence="7">
    <location>
        <begin position="114"/>
        <end position="135"/>
    </location>
</feature>
<dbReference type="InterPro" id="IPR045018">
    <property type="entry name" value="Azg-like"/>
</dbReference>
<dbReference type="EMBL" id="JBHTAC010000011">
    <property type="protein sequence ID" value="MFC7243433.1"/>
    <property type="molecule type" value="Genomic_DNA"/>
</dbReference>
<protein>
    <submittedName>
        <fullName evidence="8">NCS2 family permease</fullName>
    </submittedName>
</protein>
<dbReference type="RefSeq" id="WP_360538086.1">
    <property type="nucleotide sequence ID" value="NZ_JBHTAC010000011.1"/>
</dbReference>
<dbReference type="PANTHER" id="PTHR43337:SF1">
    <property type="entry name" value="XANTHINE_URACIL PERMEASE C887.17-RELATED"/>
    <property type="match status" value="1"/>
</dbReference>
<accession>A0ABW2GZI2</accession>
<feature type="transmembrane region" description="Helical" evidence="7">
    <location>
        <begin position="87"/>
        <end position="108"/>
    </location>
</feature>
<dbReference type="Proteomes" id="UP001596392">
    <property type="component" value="Unassembled WGS sequence"/>
</dbReference>
<evidence type="ECO:0000256" key="1">
    <source>
        <dbReference type="ARBA" id="ARBA00004127"/>
    </source>
</evidence>
<feature type="transmembrane region" description="Helical" evidence="7">
    <location>
        <begin position="147"/>
        <end position="167"/>
    </location>
</feature>
<feature type="transmembrane region" description="Helical" evidence="7">
    <location>
        <begin position="456"/>
        <end position="474"/>
    </location>
</feature>
<feature type="transmembrane region" description="Helical" evidence="7">
    <location>
        <begin position="361"/>
        <end position="381"/>
    </location>
</feature>
<evidence type="ECO:0000313" key="9">
    <source>
        <dbReference type="Proteomes" id="UP001596392"/>
    </source>
</evidence>
<evidence type="ECO:0000256" key="7">
    <source>
        <dbReference type="SAM" id="Phobius"/>
    </source>
</evidence>
<evidence type="ECO:0000256" key="6">
    <source>
        <dbReference type="ARBA" id="ARBA00023136"/>
    </source>
</evidence>
<evidence type="ECO:0000256" key="5">
    <source>
        <dbReference type="ARBA" id="ARBA00022989"/>
    </source>
</evidence>
<keyword evidence="5 7" id="KW-1133">Transmembrane helix</keyword>
<sequence>MSTAGPGVVGAFDRYFEISARGSTMSREVRGGLATFFTMAYIVVLNPLILGGGKDIDGVSLPLAAVAAATALMAGLLTILMGVVGRFPLALAAGLGVNALVAYEIAPLMTWADAMGLVVIEGVIIAILVLTNLRVAVFHSVPMQLKTAIGVGIGLFLTIIGFVDAGFVRSTGQGSPPIGLGIGGKIVTWPGLVFVIGLLVTIVLVARKVKGAILIGIIGTTVLAIIVEAIAKVGPAGGPTGTPAGWALNVPVVPDKWVGKPDLSLLGNFNVLGGWRSAGIVVCAMFVFTLLLTDFFDTMGTMVAVAQEGGMLTEDGMVPRTKEILLVDSIAAAAGGAASTSSNTSYIESAAGVAEGARTGFANLVTGGLFLLAMFLAPLVTVVPFEAASVALVVVGFLMMTAVRNIDWTDYEIGIPAFLTIVIMPFTYSISNGIGAGVITYVLIKASKGKLRDVHLLLWIVALLFVVYFAVGALEKLVF</sequence>
<dbReference type="InterPro" id="IPR006043">
    <property type="entry name" value="NCS2"/>
</dbReference>